<dbReference type="PANTHER" id="PTHR31987">
    <property type="entry name" value="GLUTAMINASE A-RELATED"/>
    <property type="match status" value="1"/>
</dbReference>
<protein>
    <recommendedName>
        <fullName evidence="8">DUF1793-domain-containing protein</fullName>
    </recommendedName>
</protein>
<keyword evidence="7" id="KW-1185">Reference proteome</keyword>
<organism evidence="6 7">
    <name type="scientific">Pyrrhoderma noxium</name>
    <dbReference type="NCBI Taxonomy" id="2282107"/>
    <lineage>
        <taxon>Eukaryota</taxon>
        <taxon>Fungi</taxon>
        <taxon>Dikarya</taxon>
        <taxon>Basidiomycota</taxon>
        <taxon>Agaricomycotina</taxon>
        <taxon>Agaricomycetes</taxon>
        <taxon>Hymenochaetales</taxon>
        <taxon>Hymenochaetaceae</taxon>
        <taxon>Pyrrhoderma</taxon>
    </lineage>
</organism>
<feature type="signal peptide" evidence="3">
    <location>
        <begin position="1"/>
        <end position="16"/>
    </location>
</feature>
<feature type="domain" description="Glutaminase A N-terminal" evidence="5">
    <location>
        <begin position="105"/>
        <end position="336"/>
    </location>
</feature>
<dbReference type="InterPro" id="IPR052743">
    <property type="entry name" value="Glutaminase_GtaA"/>
</dbReference>
<dbReference type="InterPro" id="IPR033433">
    <property type="entry name" value="GtaA_N"/>
</dbReference>
<evidence type="ECO:0000256" key="3">
    <source>
        <dbReference type="SAM" id="SignalP"/>
    </source>
</evidence>
<feature type="transmembrane region" description="Helical" evidence="2">
    <location>
        <begin position="716"/>
        <end position="737"/>
    </location>
</feature>
<keyword evidence="3" id="KW-0732">Signal</keyword>
<evidence type="ECO:0008006" key="8">
    <source>
        <dbReference type="Google" id="ProtNLM"/>
    </source>
</evidence>
<dbReference type="InParanoid" id="A0A286UTN9"/>
<evidence type="ECO:0000256" key="2">
    <source>
        <dbReference type="SAM" id="Phobius"/>
    </source>
</evidence>
<dbReference type="GO" id="GO:0003824">
    <property type="term" value="F:catalytic activity"/>
    <property type="evidence" value="ECO:0007669"/>
    <property type="project" value="UniProtKB-ARBA"/>
</dbReference>
<feature type="domain" description="Glutaminase A central" evidence="4">
    <location>
        <begin position="342"/>
        <end position="689"/>
    </location>
</feature>
<name>A0A286UTN9_9AGAM</name>
<keyword evidence="2" id="KW-1133">Transmembrane helix</keyword>
<evidence type="ECO:0000259" key="4">
    <source>
        <dbReference type="Pfam" id="PF16335"/>
    </source>
</evidence>
<dbReference type="AlphaFoldDB" id="A0A286UTN9"/>
<keyword evidence="2" id="KW-0472">Membrane</keyword>
<dbReference type="Pfam" id="PF16335">
    <property type="entry name" value="GtaA_6_Hairpin"/>
    <property type="match status" value="1"/>
</dbReference>
<dbReference type="GO" id="GO:0005975">
    <property type="term" value="P:carbohydrate metabolic process"/>
    <property type="evidence" value="ECO:0007669"/>
    <property type="project" value="InterPro"/>
</dbReference>
<feature type="compositionally biased region" description="Polar residues" evidence="1">
    <location>
        <begin position="831"/>
        <end position="841"/>
    </location>
</feature>
<dbReference type="Gene3D" id="1.50.10.10">
    <property type="match status" value="1"/>
</dbReference>
<dbReference type="EMBL" id="NBII01000002">
    <property type="protein sequence ID" value="PAV22914.1"/>
    <property type="molecule type" value="Genomic_DNA"/>
</dbReference>
<dbReference type="CDD" id="cd12087">
    <property type="entry name" value="TM_EGFR-like"/>
    <property type="match status" value="1"/>
</dbReference>
<dbReference type="Pfam" id="PF17168">
    <property type="entry name" value="DUF5127"/>
    <property type="match status" value="1"/>
</dbReference>
<dbReference type="InterPro" id="IPR012341">
    <property type="entry name" value="6hp_glycosidase-like_sf"/>
</dbReference>
<reference evidence="6 7" key="1">
    <citation type="journal article" date="2017" name="Mol. Ecol.">
        <title>Comparative and population genomic landscape of Phellinus noxius: A hypervariable fungus causing root rot in trees.</title>
        <authorList>
            <person name="Chung C.L."/>
            <person name="Lee T.J."/>
            <person name="Akiba M."/>
            <person name="Lee H.H."/>
            <person name="Kuo T.H."/>
            <person name="Liu D."/>
            <person name="Ke H.M."/>
            <person name="Yokoi T."/>
            <person name="Roa M.B."/>
            <person name="Lu M.J."/>
            <person name="Chang Y.Y."/>
            <person name="Ann P.J."/>
            <person name="Tsai J.N."/>
            <person name="Chen C.Y."/>
            <person name="Tzean S.S."/>
            <person name="Ota Y."/>
            <person name="Hattori T."/>
            <person name="Sahashi N."/>
            <person name="Liou R.F."/>
            <person name="Kikuchi T."/>
            <person name="Tsai I.J."/>
        </authorList>
    </citation>
    <scope>NUCLEOTIDE SEQUENCE [LARGE SCALE GENOMIC DNA]</scope>
    <source>
        <strain evidence="6 7">FFPRI411160</strain>
    </source>
</reference>
<keyword evidence="2" id="KW-0812">Transmembrane</keyword>
<evidence type="ECO:0000259" key="5">
    <source>
        <dbReference type="Pfam" id="PF17168"/>
    </source>
</evidence>
<feature type="chain" id="PRO_5013541153" description="DUF1793-domain-containing protein" evidence="3">
    <location>
        <begin position="17"/>
        <end position="880"/>
    </location>
</feature>
<dbReference type="OrthoDB" id="3918848at2759"/>
<dbReference type="Proteomes" id="UP000217199">
    <property type="component" value="Unassembled WGS sequence"/>
</dbReference>
<sequence>MFPLFILTLFISVINSQSPGWTASPFNPPSLPLAVKSPYINVWIPQGNNPSPITWEWPQTQALYTMGWNADVRVDGKAYNLMGKPPNLRNFTNANQTSVQLTPSRTSYLLKAGPVDVNMTFFTPIEAQNLTRLSTPFSYLYLTAIPNDNNAHQVQFYSDLSGEWISGDESLNSNYVPQNESDFIYLQMNVDPKQKFQDIAGRAQDSTLYHCMKKRPGISWDIGNADDLRNSFGNSTGLRNDTDKSSHPINSPWDTLGISVDVGSVQPGNESDAVIHAIGVVRDPAIQFTIKNFRQENRRSYYWSNYSSIEEAIEDLLNYFDDALTASVAFDNKLLAEANNISSEYADLISLATRQAMSAIEYTINSDTSDIKAFLNNTGEIGSGRVNAVEVIYAAMPIYVYLNPNITGYLLSPLLDYQKNLQGTNGAKGYAEIDLGGGFPNATGTTNDTPNEGIEQSANMIILSLIHAKTSGDGTLLSQYYDLLAKWANYLVDNVMSSGSSNQETSADGTSSSNQTNLVILKGIIGLQAMSRISSLAGQDSDSARYKSRADEYYNTWESLAVAPSSIAFASGSSDSGLIYDLYADKILGLNIVNETVYELQTSFYRSQAENNFGIPIDSSDPGTSRSDWMLFAAAAATDPSVRNSMISQVHRYATSNSSKYPFPVRYNPITGSSLSGYDSPAQGAIFAPLALNVESKNVTVPPIPRNSKPASTGTIVGSTVGAVAFVTLLAFFVFIYRRRRQNKSLGIYNKKADRIRHTKPIDHVNSLLQPSHPSISQRAPVPENVDPDGNYRYSDIIPVPYTPPMPQENAAPVGGKSALNAVSRGPSVLDSHTTENTSARQDGGSDVEVLREVSNLRMEIERMREENALQNLSPPSYDS</sequence>
<proteinExistence type="predicted"/>
<dbReference type="STRING" id="2282107.A0A286UTN9"/>
<dbReference type="PANTHER" id="PTHR31987:SF1">
    <property type="entry name" value="GLUTAMINASE A"/>
    <property type="match status" value="1"/>
</dbReference>
<feature type="region of interest" description="Disordered" evidence="1">
    <location>
        <begin position="807"/>
        <end position="848"/>
    </location>
</feature>
<accession>A0A286UTN9</accession>
<dbReference type="SUPFAM" id="SSF48208">
    <property type="entry name" value="Six-hairpin glycosidases"/>
    <property type="match status" value="1"/>
</dbReference>
<evidence type="ECO:0000313" key="7">
    <source>
        <dbReference type="Proteomes" id="UP000217199"/>
    </source>
</evidence>
<gene>
    <name evidence="6" type="ORF">PNOK_0287100</name>
</gene>
<comment type="caution">
    <text evidence="6">The sequence shown here is derived from an EMBL/GenBank/DDBJ whole genome shotgun (WGS) entry which is preliminary data.</text>
</comment>
<evidence type="ECO:0000313" key="6">
    <source>
        <dbReference type="EMBL" id="PAV22914.1"/>
    </source>
</evidence>
<dbReference type="InterPro" id="IPR032514">
    <property type="entry name" value="GtaA_central"/>
</dbReference>
<dbReference type="InterPro" id="IPR008928">
    <property type="entry name" value="6-hairpin_glycosidase_sf"/>
</dbReference>
<evidence type="ECO:0000256" key="1">
    <source>
        <dbReference type="SAM" id="MobiDB-lite"/>
    </source>
</evidence>